<accession>A0A7K1U6T6</accession>
<comment type="caution">
    <text evidence="5">The sequence shown here is derived from an EMBL/GenBank/DDBJ whole genome shotgun (WGS) entry which is preliminary data.</text>
</comment>
<evidence type="ECO:0000256" key="3">
    <source>
        <dbReference type="ARBA" id="ARBA00022837"/>
    </source>
</evidence>
<dbReference type="EMBL" id="WRXN01000007">
    <property type="protein sequence ID" value="MVT10067.1"/>
    <property type="molecule type" value="Genomic_DNA"/>
</dbReference>
<dbReference type="Proteomes" id="UP000461730">
    <property type="component" value="Unassembled WGS sequence"/>
</dbReference>
<evidence type="ECO:0000313" key="5">
    <source>
        <dbReference type="EMBL" id="MVT10067.1"/>
    </source>
</evidence>
<evidence type="ECO:0000259" key="4">
    <source>
        <dbReference type="Pfam" id="PF03160"/>
    </source>
</evidence>
<feature type="domain" description="Calx-beta" evidence="4">
    <location>
        <begin position="984"/>
        <end position="1027"/>
    </location>
</feature>
<evidence type="ECO:0000256" key="2">
    <source>
        <dbReference type="ARBA" id="ARBA00022737"/>
    </source>
</evidence>
<name>A0A7K1U6T6_9BACT</name>
<dbReference type="Pfam" id="PF13585">
    <property type="entry name" value="CHU_C"/>
    <property type="match status" value="1"/>
</dbReference>
<keyword evidence="1" id="KW-0732">Signal</keyword>
<reference evidence="5 6" key="1">
    <citation type="submission" date="2019-12" db="EMBL/GenBank/DDBJ databases">
        <title>Chitinophaga sp. strain ysch24 (GDMCC 1.1355), whole genome shotgun sequence.</title>
        <authorList>
            <person name="Zhang X."/>
        </authorList>
    </citation>
    <scope>NUCLEOTIDE SEQUENCE [LARGE SCALE GENOMIC DNA]</scope>
    <source>
        <strain evidence="6">ysch24</strain>
    </source>
</reference>
<evidence type="ECO:0000313" key="6">
    <source>
        <dbReference type="Proteomes" id="UP000461730"/>
    </source>
</evidence>
<keyword evidence="3" id="KW-0106">Calcium</keyword>
<keyword evidence="2" id="KW-0677">Repeat</keyword>
<sequence length="2009" mass="211609">MFKIPNPMTCRISALFVRKQYALYGIMLLLLICGKVNAQTVKAVINPTGGTSAATDLKIEVLSDGGIKVTRKGLLESYIRTDSSQGMRSYFDFRNTDYLTGASLKSPSVCYISPVAGSGTTADPYTVQIVGTILDKYKNYPTGQTGTVTTIISYVQGNNYFFLDYILHLPSTSYKTSALFYLSEQAVMGMIPGGNPDDASTCAYGFVNADSTTVGIYRDASCSSTPDAPRSHVYRTAKRLSSFEVSVPGHRFYINDDGNFPYNTVANGIDGNARSMGIMRHMGGMFEDLVAPAPYNFKTFRVLSGYGTSMTEFDNIAAVNDSIPVAGFAPVTVAFSSATLSGNEGSAADGEKPASGLTLNVSGGKLNAPVYVLLEYDPTYPYYSHPAVEGTDFKLPQTAVLIPAGDYSGSGKTVAIPNLHVIGNDQLQYSRSLRLKLISTCTSLMSISGISECDYTIVDDEARSLVMVTDSASLYEGNFTKARINLASGITCPEDIVLTFSRLATSTAGDTDYIVPATVTIPANTLTTGDFIVTAKTDKCLENTEKLTLKFLGTMLGIPVTGQKDINIMDSTYLNPNYSKILVDCVSPSSTLPIPEGYGGYLSMHLPPGVTTEVPIALTPQADDSTAWVDLDYTLDTYSGINYSIPAGSTSSLIRFSTAADALLEGPVDEGIKLTVIGVDNVGGGRVYRFWGPALSIRDMDYDPNMKVVVTATPNPITEGDAGTTVNVALPNGIKTNYAISVAISRGLSSKATSADLVSALPASVNIAKNAKSVNFPSKVQAKSDNILETDESLWIVASPTGFAKDSGLVTIKDATGDVAGNKNVKVELLTTTLKEGTSSAIKISLNTTGVVAEEPINITLSRDAASVAAATDYAAGPTITLPAGNNSYTINNAFTAVTDNILEGDEAFTLNSSSTTITGLSINSISGVIQDATGDNAANKQITVVPSHTQMDEGGTGYSFSFNLPAGITTEVPIVITPDVIAGSTASAADFTLETSPLTLSSGNSVSSNVTITEDNILEGDENLILGGTATSAVLTGLQVNPGSVIIKDKVVIPELEVTTDRTDITEGGTGAYITISLPGGIVPSTPVNVTLSRGNSSQATAGFSGLPQTVSLSGNSVTIPVPVSALIDGILDDNETLVIVAQAPGYTGDSLTLNMLDATGSDPANRKITFTPEPASQGTHVMEGNNITVRASFPAGIRPFSTVTVSASASVLSQATTADYSGLPALVAINPATGYGDFTISALTDNIVESSELLRITGTSDMASATVDSLDLFIDDATTGGSIQMVYDSSAVYKTRFRMVTIGFSNPSLIAATPISLDISVDPSSTADLTNYSGIPATVTIPKDSNHITLWLKIGNNYKIEGPTVLQFNASATGYTVDAVAPLTVLDLTGAAVTVERVKDAAEPSTDGAFKIKLPAVSTSDVVVTYNTIYSSTNIQALAKTAVVPAGATELTVPVLIKDDQILQGDLLLSIVLNKAVAINGGSPINLNVNVSSAIINIGDDESATTGPKAEARKILIEKTSDAAQPSTAGGFKVRFNDSTLIATKDVTVSYDVAGTAIPGTEYTALSGTVVIPAGKSSALIAVTPAGLLTAGADKTVEPTLTDANSILAVAKWEFVDLAKTAQVIIYNSNIDTPTVNLFAATSSITEGDEIEFVVRTSKAISKDLPVTITVTNDIYRTLTLSGGTVSGNQLVLTMPAGLRERSFKARVNDNDISDDDGWIQASVMPYNNLSTNPPYIVGIAAELKNTVTDNDSLKLTYIANRYAVQVAFDTMGVPLPFKLRMNRPSSRLVTVYYEFYTPAAGELPKGTMAAVGGKDYDNTITPLLILPGQTDAEIPVLVNSVETERMFGMRLLRATVSSNQHVPAIDSIMTANGVIEICMDCDVDGDGVPDYVERFITDGRWENNNNGRVRVHPALSPNNDGLGNEVMQIENIDKYPQNEVTVFNRWGGTVFTTKGYNNVSNNFNGKSNVGAGKGQDVPDGSYFFIIHTTDPSGKKERSTGFIVIKR</sequence>
<organism evidence="5 6">
    <name type="scientific">Chitinophaga tropicalis</name>
    <dbReference type="NCBI Taxonomy" id="2683588"/>
    <lineage>
        <taxon>Bacteria</taxon>
        <taxon>Pseudomonadati</taxon>
        <taxon>Bacteroidota</taxon>
        <taxon>Chitinophagia</taxon>
        <taxon>Chitinophagales</taxon>
        <taxon>Chitinophagaceae</taxon>
        <taxon>Chitinophaga</taxon>
    </lineage>
</organism>
<keyword evidence="6" id="KW-1185">Reference proteome</keyword>
<dbReference type="SUPFAM" id="SSF141072">
    <property type="entry name" value="CalX-like"/>
    <property type="match status" value="2"/>
</dbReference>
<dbReference type="GO" id="GO:0016020">
    <property type="term" value="C:membrane"/>
    <property type="evidence" value="ECO:0007669"/>
    <property type="project" value="InterPro"/>
</dbReference>
<proteinExistence type="predicted"/>
<evidence type="ECO:0000256" key="1">
    <source>
        <dbReference type="ARBA" id="ARBA00022729"/>
    </source>
</evidence>
<dbReference type="InterPro" id="IPR038081">
    <property type="entry name" value="CalX-like_sf"/>
</dbReference>
<dbReference type="Gene3D" id="2.60.40.2030">
    <property type="match status" value="1"/>
</dbReference>
<dbReference type="InterPro" id="IPR003644">
    <property type="entry name" value="Calx_beta"/>
</dbReference>
<gene>
    <name evidence="5" type="ORF">GO493_17485</name>
</gene>
<dbReference type="Pfam" id="PF03160">
    <property type="entry name" value="Calx-beta"/>
    <property type="match status" value="1"/>
</dbReference>
<protein>
    <recommendedName>
        <fullName evidence="4">Calx-beta domain-containing protein</fullName>
    </recommendedName>
</protein>
<dbReference type="GO" id="GO:0007154">
    <property type="term" value="P:cell communication"/>
    <property type="evidence" value="ECO:0007669"/>
    <property type="project" value="InterPro"/>
</dbReference>